<feature type="transmembrane region" description="Helical" evidence="1">
    <location>
        <begin position="164"/>
        <end position="184"/>
    </location>
</feature>
<evidence type="ECO:0000313" key="3">
    <source>
        <dbReference type="EMBL" id="MBT1698908.1"/>
    </source>
</evidence>
<keyword evidence="2" id="KW-0732">Signal</keyword>
<keyword evidence="1" id="KW-0812">Transmembrane</keyword>
<evidence type="ECO:0000313" key="4">
    <source>
        <dbReference type="Proteomes" id="UP001319200"/>
    </source>
</evidence>
<dbReference type="Proteomes" id="UP001319200">
    <property type="component" value="Unassembled WGS sequence"/>
</dbReference>
<dbReference type="PROSITE" id="PS51257">
    <property type="entry name" value="PROKAR_LIPOPROTEIN"/>
    <property type="match status" value="1"/>
</dbReference>
<protein>
    <submittedName>
        <fullName evidence="3">Uncharacterized protein</fullName>
    </submittedName>
</protein>
<comment type="caution">
    <text evidence="3">The sequence shown here is derived from an EMBL/GenBank/DDBJ whole genome shotgun (WGS) entry which is preliminary data.</text>
</comment>
<name>A0AAP2DPE1_9BACT</name>
<evidence type="ECO:0000256" key="1">
    <source>
        <dbReference type="SAM" id="Phobius"/>
    </source>
</evidence>
<proteinExistence type="predicted"/>
<dbReference type="RefSeq" id="WP_254165958.1">
    <property type="nucleotide sequence ID" value="NZ_JAHESF010000019.1"/>
</dbReference>
<gene>
    <name evidence="3" type="ORF">KK083_18590</name>
</gene>
<feature type="transmembrane region" description="Helical" evidence="1">
    <location>
        <begin position="139"/>
        <end position="157"/>
    </location>
</feature>
<evidence type="ECO:0000256" key="2">
    <source>
        <dbReference type="SAM" id="SignalP"/>
    </source>
</evidence>
<feature type="signal peptide" evidence="2">
    <location>
        <begin position="1"/>
        <end position="23"/>
    </location>
</feature>
<reference evidence="3 4" key="1">
    <citation type="submission" date="2021-05" db="EMBL/GenBank/DDBJ databases">
        <title>A Polyphasic approach of four new species of the genus Ohtaekwangia: Ohtaekwangia histidinii sp. nov., Ohtaekwangia cretensis sp. nov., Ohtaekwangia indiensis sp. nov., Ohtaekwangia reichenbachii sp. nov. from diverse environment.</title>
        <authorList>
            <person name="Octaviana S."/>
        </authorList>
    </citation>
    <scope>NUCLEOTIDE SEQUENCE [LARGE SCALE GENOMIC DNA]</scope>
    <source>
        <strain evidence="3 4">PWU4</strain>
    </source>
</reference>
<keyword evidence="1" id="KW-1133">Transmembrane helix</keyword>
<keyword evidence="4" id="KW-1185">Reference proteome</keyword>
<accession>A0AAP2DPE1</accession>
<feature type="chain" id="PRO_5042845872" evidence="2">
    <location>
        <begin position="24"/>
        <end position="186"/>
    </location>
</feature>
<sequence length="186" mass="20270">MKNFITLLASVLLLAACSAPKYSYYFDHYDYNSGKKKAQAEKTELAANTLQATPETGESPLILEEETVVASATNDAPAPVKSTAPVMEKVAAGKKYTDLTKAEKKEFRKALKTEVKKYMKAKKSGDHGASRADTKALDYNLKMAIIFGAVALTLSFFGGVNSVFWVLSVVALVIGVVFFVKWIAEQ</sequence>
<dbReference type="AlphaFoldDB" id="A0AAP2DPE1"/>
<organism evidence="3 4">
    <name type="scientific">Chryseosolibacter histidini</name>
    <dbReference type="NCBI Taxonomy" id="2782349"/>
    <lineage>
        <taxon>Bacteria</taxon>
        <taxon>Pseudomonadati</taxon>
        <taxon>Bacteroidota</taxon>
        <taxon>Cytophagia</taxon>
        <taxon>Cytophagales</taxon>
        <taxon>Chryseotaleaceae</taxon>
        <taxon>Chryseosolibacter</taxon>
    </lineage>
</organism>
<keyword evidence="1" id="KW-0472">Membrane</keyword>
<dbReference type="EMBL" id="JAHESF010000019">
    <property type="protein sequence ID" value="MBT1698908.1"/>
    <property type="molecule type" value="Genomic_DNA"/>
</dbReference>